<name>A0ABU1WML8_9BURK</name>
<accession>A0ABU1WML8</accession>
<gene>
    <name evidence="1" type="ORF">J2W49_002504</name>
</gene>
<dbReference type="InterPro" id="IPR051490">
    <property type="entry name" value="THEM6_lcsJ_thioesterase"/>
</dbReference>
<dbReference type="Gene3D" id="3.10.129.10">
    <property type="entry name" value="Hotdog Thioesterase"/>
    <property type="match status" value="1"/>
</dbReference>
<protein>
    <submittedName>
        <fullName evidence="1">Acyl-CoA thioesterase FadM</fullName>
    </submittedName>
</protein>
<keyword evidence="2" id="KW-1185">Reference proteome</keyword>
<dbReference type="RefSeq" id="WP_310316164.1">
    <property type="nucleotide sequence ID" value="NZ_JAVDWU010000004.1"/>
</dbReference>
<evidence type="ECO:0000313" key="1">
    <source>
        <dbReference type="EMBL" id="MDR7150546.1"/>
    </source>
</evidence>
<evidence type="ECO:0000313" key="2">
    <source>
        <dbReference type="Proteomes" id="UP001265700"/>
    </source>
</evidence>
<organism evidence="1 2">
    <name type="scientific">Hydrogenophaga palleronii</name>
    <dbReference type="NCBI Taxonomy" id="65655"/>
    <lineage>
        <taxon>Bacteria</taxon>
        <taxon>Pseudomonadati</taxon>
        <taxon>Pseudomonadota</taxon>
        <taxon>Betaproteobacteria</taxon>
        <taxon>Burkholderiales</taxon>
        <taxon>Comamonadaceae</taxon>
        <taxon>Hydrogenophaga</taxon>
    </lineage>
</organism>
<dbReference type="SUPFAM" id="SSF54637">
    <property type="entry name" value="Thioesterase/thiol ester dehydrase-isomerase"/>
    <property type="match status" value="1"/>
</dbReference>
<comment type="caution">
    <text evidence="1">The sequence shown here is derived from an EMBL/GenBank/DDBJ whole genome shotgun (WGS) entry which is preliminary data.</text>
</comment>
<dbReference type="InterPro" id="IPR029069">
    <property type="entry name" value="HotDog_dom_sf"/>
</dbReference>
<sequence length="165" mass="18723">MSGLFRNLLTFVLALLAPRADSPLFTTVSHFRVMPWDVGLRVLKSDRYLLLAEAAQIDYMLKSGLWRRQLREGLSFVNAAQMVRFSRPIRLFYGVSVSTRIVFADQRFVYFSHVLSLGGSAHGEVLVKMKFKKGAVTVPLLELVEHSFVEKPEPLVHWDQALGAM</sequence>
<dbReference type="PANTHER" id="PTHR12475">
    <property type="match status" value="1"/>
</dbReference>
<proteinExistence type="predicted"/>
<reference evidence="1 2" key="1">
    <citation type="submission" date="2023-07" db="EMBL/GenBank/DDBJ databases">
        <title>Sorghum-associated microbial communities from plants grown in Nebraska, USA.</title>
        <authorList>
            <person name="Schachtman D."/>
        </authorList>
    </citation>
    <scope>NUCLEOTIDE SEQUENCE [LARGE SCALE GENOMIC DNA]</scope>
    <source>
        <strain evidence="1 2">4249</strain>
    </source>
</reference>
<dbReference type="PANTHER" id="PTHR12475:SF4">
    <property type="entry name" value="PROTEIN THEM6"/>
    <property type="match status" value="1"/>
</dbReference>
<dbReference type="Proteomes" id="UP001265700">
    <property type="component" value="Unassembled WGS sequence"/>
</dbReference>
<dbReference type="EMBL" id="JAVDWU010000004">
    <property type="protein sequence ID" value="MDR7150546.1"/>
    <property type="molecule type" value="Genomic_DNA"/>
</dbReference>